<dbReference type="InterPro" id="IPR004879">
    <property type="entry name" value="Ssp411-like_TRX"/>
</dbReference>
<protein>
    <submittedName>
        <fullName evidence="2">Cellobiose 2-epimerase</fullName>
        <ecNumber evidence="2">5.1.3.11</ecNumber>
    </submittedName>
</protein>
<dbReference type="CDD" id="cd02955">
    <property type="entry name" value="SSP411"/>
    <property type="match status" value="1"/>
</dbReference>
<dbReference type="EMBL" id="LKCM01000062">
    <property type="protein sequence ID" value="KPQ44693.1"/>
    <property type="molecule type" value="Genomic_DNA"/>
</dbReference>
<reference evidence="2 3" key="1">
    <citation type="submission" date="2015-09" db="EMBL/GenBank/DDBJ databases">
        <title>A metagenomics-based metabolic model of nitrate-dependent anaerobic oxidation of methane by Methanoperedens-like archaea.</title>
        <authorList>
            <person name="Arshad A."/>
            <person name="Speth D.R."/>
            <person name="De Graaf R.M."/>
            <person name="Op Den Camp H.J."/>
            <person name="Jetten M.S."/>
            <person name="Welte C.U."/>
        </authorList>
    </citation>
    <scope>NUCLEOTIDE SEQUENCE [LARGE SCALE GENOMIC DNA]</scope>
</reference>
<dbReference type="Pfam" id="PF03190">
    <property type="entry name" value="Thioredox_DsbH"/>
    <property type="match status" value="1"/>
</dbReference>
<evidence type="ECO:0000259" key="1">
    <source>
        <dbReference type="Pfam" id="PF03190"/>
    </source>
</evidence>
<dbReference type="PANTHER" id="PTHR42899:SF1">
    <property type="entry name" value="SPERMATOGENESIS-ASSOCIATED PROTEIN 20"/>
    <property type="match status" value="1"/>
</dbReference>
<sequence length="686" mass="78060">MSEEVGKRKANRLIDEKSPYLLQHAYNPVNWYPWGEEAFDKARTEDKPVFLSIGYSTCHWCHVMEKESFEDDDVAALMNDTFVSIKVDREERPDIDSIYMAVCQAMTGSGGWPLNLLLTPDRRPFHALTYIPKESRFGRVGMLDLIPQVKELWKSHRDEVEEAANHNVNALKPASGSLAGERLTEEILHIAYEQLLGMFDEEHGGFGDAPKFPAPHNLMFLLRYWKRTGDRMALMMVEKTLYAMCMGGIYDHVGFGFHRYSVDQRWLVPHFEKMLYDQAMLAMAYIEGYQATGKKDFEKTCREIFTYVLRDMTSPEGGFFSGEDADSEGEEGKFYLWTENEIRQVLTDEEYKLVKKLFNINVNGNFPGNGQNIFYLSKPVTEVPDFPANIEKIIESSRRKLFEAREKRIHPGKDDKILADWNGLMIAALAKASQAFDEPEYAKAAQNAADFILSTMRNANDGIYHRYREGEAAIKGFLDDYAFLVWGLLELYEAIFEIRYLKAALEFNEYLLTHFRDMEAGGFFLTSDNAENILIRKKDIYDGAIPSGNSIAMLNLIRLGKITADPELERKADAIGQAFSLKVGQAPAGYTMLMSALDFTMGPSSEVIIAGDLQADDTMEMLKALRKEFIPDKVVILRPDEESEITRISDYTKSLSSKGGKATVYVCRNFSCRLPVTEPGKMLELL</sequence>
<dbReference type="GO" id="GO:0005975">
    <property type="term" value="P:carbohydrate metabolic process"/>
    <property type="evidence" value="ECO:0007669"/>
    <property type="project" value="InterPro"/>
</dbReference>
<dbReference type="InterPro" id="IPR008928">
    <property type="entry name" value="6-hairpin_glycosidase_sf"/>
</dbReference>
<dbReference type="InterPro" id="IPR012341">
    <property type="entry name" value="6hp_glycosidase-like_sf"/>
</dbReference>
<dbReference type="SUPFAM" id="SSF52833">
    <property type="entry name" value="Thioredoxin-like"/>
    <property type="match status" value="1"/>
</dbReference>
<dbReference type="EC" id="5.1.3.11" evidence="2"/>
<dbReference type="AlphaFoldDB" id="A0A0P7ZI49"/>
<dbReference type="Gene3D" id="3.40.30.10">
    <property type="entry name" value="Glutaredoxin"/>
    <property type="match status" value="1"/>
</dbReference>
<accession>A0A0P7ZI49</accession>
<evidence type="ECO:0000313" key="2">
    <source>
        <dbReference type="EMBL" id="KPQ44693.1"/>
    </source>
</evidence>
<dbReference type="InterPro" id="IPR024705">
    <property type="entry name" value="Ssp411"/>
</dbReference>
<keyword evidence="2" id="KW-0413">Isomerase</keyword>
<evidence type="ECO:0000313" key="3">
    <source>
        <dbReference type="Proteomes" id="UP000050360"/>
    </source>
</evidence>
<dbReference type="PANTHER" id="PTHR42899">
    <property type="entry name" value="SPERMATOGENESIS-ASSOCIATED PROTEIN 20"/>
    <property type="match status" value="1"/>
</dbReference>
<gene>
    <name evidence="2" type="ORF">MPEBLZ_00712</name>
</gene>
<dbReference type="PIRSF" id="PIRSF006402">
    <property type="entry name" value="UCP006402_thioredoxin"/>
    <property type="match status" value="1"/>
</dbReference>
<dbReference type="SUPFAM" id="SSF48208">
    <property type="entry name" value="Six-hairpin glycosidases"/>
    <property type="match status" value="1"/>
</dbReference>
<dbReference type="Proteomes" id="UP000050360">
    <property type="component" value="Unassembled WGS sequence"/>
</dbReference>
<feature type="domain" description="Spermatogenesis-associated protein 20-like TRX" evidence="1">
    <location>
        <begin position="11"/>
        <end position="171"/>
    </location>
</feature>
<name>A0A0P7ZI49_9EURY</name>
<dbReference type="Gene3D" id="1.50.10.10">
    <property type="match status" value="1"/>
</dbReference>
<organism evidence="2 3">
    <name type="scientific">Candidatus Methanoperedens nitratireducens</name>
    <dbReference type="NCBI Taxonomy" id="1392998"/>
    <lineage>
        <taxon>Archaea</taxon>
        <taxon>Methanobacteriati</taxon>
        <taxon>Methanobacteriota</taxon>
        <taxon>Stenosarchaea group</taxon>
        <taxon>Methanomicrobia</taxon>
        <taxon>Methanosarcinales</taxon>
        <taxon>ANME-2 cluster</taxon>
        <taxon>Candidatus Methanoperedentaceae</taxon>
        <taxon>Candidatus Methanoperedens</taxon>
    </lineage>
</organism>
<proteinExistence type="predicted"/>
<dbReference type="PATRIC" id="fig|1719120.3.peg.779"/>
<dbReference type="InterPro" id="IPR036249">
    <property type="entry name" value="Thioredoxin-like_sf"/>
</dbReference>
<comment type="caution">
    <text evidence="2">The sequence shown here is derived from an EMBL/GenBank/DDBJ whole genome shotgun (WGS) entry which is preliminary data.</text>
</comment>
<dbReference type="GO" id="GO:0047736">
    <property type="term" value="F:cellobiose epimerase activity"/>
    <property type="evidence" value="ECO:0007669"/>
    <property type="project" value="UniProtKB-EC"/>
</dbReference>